<comment type="catalytic activity">
    <reaction evidence="2">
        <text>oxidized coenzyme F420-(gamma-L-Glu)(n) + a quinol + H(+) = reduced coenzyme F420-(gamma-L-Glu)(n) + a quinone</text>
        <dbReference type="Rhea" id="RHEA:39663"/>
        <dbReference type="Rhea" id="RHEA-COMP:12939"/>
        <dbReference type="Rhea" id="RHEA-COMP:14378"/>
        <dbReference type="ChEBI" id="CHEBI:15378"/>
        <dbReference type="ChEBI" id="CHEBI:24646"/>
        <dbReference type="ChEBI" id="CHEBI:132124"/>
        <dbReference type="ChEBI" id="CHEBI:133980"/>
        <dbReference type="ChEBI" id="CHEBI:139511"/>
    </reaction>
</comment>
<dbReference type="InterPro" id="IPR004378">
    <property type="entry name" value="F420H2_quin_Rdtase"/>
</dbReference>
<accession>K0UYX9</accession>
<dbReference type="GO" id="GO:0070967">
    <property type="term" value="F:coenzyme F420 binding"/>
    <property type="evidence" value="ECO:0007669"/>
    <property type="project" value="TreeGrafter"/>
</dbReference>
<dbReference type="GO" id="GO:0005886">
    <property type="term" value="C:plasma membrane"/>
    <property type="evidence" value="ECO:0007669"/>
    <property type="project" value="TreeGrafter"/>
</dbReference>
<evidence type="ECO:0000313" key="4">
    <source>
        <dbReference type="Proteomes" id="UP000006072"/>
    </source>
</evidence>
<name>K0UYX9_MYCVA</name>
<dbReference type="Proteomes" id="UP000006072">
    <property type="component" value="Unassembled WGS sequence"/>
</dbReference>
<dbReference type="NCBIfam" id="TIGR00026">
    <property type="entry name" value="hi_GC_TIGR00026"/>
    <property type="match status" value="1"/>
</dbReference>
<proteinExistence type="inferred from homology"/>
<evidence type="ECO:0000313" key="3">
    <source>
        <dbReference type="EMBL" id="EJZ07838.1"/>
    </source>
</evidence>
<dbReference type="PATRIC" id="fig|1194972.3.peg.3462"/>
<comment type="similarity">
    <text evidence="1">Belongs to the F420H(2)-dependent quinone reductase family.</text>
</comment>
<dbReference type="RefSeq" id="WP_003931107.1">
    <property type="nucleotide sequence ID" value="NZ_JH814692.1"/>
</dbReference>
<gene>
    <name evidence="3" type="ORF">MVAC_17363</name>
</gene>
<dbReference type="Pfam" id="PF04075">
    <property type="entry name" value="F420H2_quin_red"/>
    <property type="match status" value="1"/>
</dbReference>
<dbReference type="PANTHER" id="PTHR39428">
    <property type="entry name" value="F420H(2)-DEPENDENT QUINONE REDUCTASE RV1261C"/>
    <property type="match status" value="1"/>
</dbReference>
<evidence type="ECO:0000256" key="2">
    <source>
        <dbReference type="ARBA" id="ARBA00049106"/>
    </source>
</evidence>
<evidence type="ECO:0000256" key="1">
    <source>
        <dbReference type="ARBA" id="ARBA00008710"/>
    </source>
</evidence>
<dbReference type="GO" id="GO:0016491">
    <property type="term" value="F:oxidoreductase activity"/>
    <property type="evidence" value="ECO:0007669"/>
    <property type="project" value="InterPro"/>
</dbReference>
<dbReference type="eggNOG" id="COG3945">
    <property type="taxonomic scope" value="Bacteria"/>
</dbReference>
<reference evidence="3 4" key="1">
    <citation type="journal article" date="2012" name="J. Bacteriol.">
        <title>Complete Genome Sequence of Mycobacterium vaccae Type Strain ATCC 25954.</title>
        <authorList>
            <person name="Ho Y.S."/>
            <person name="Adroub S.A."/>
            <person name="Abadi M."/>
            <person name="Al Alwan B."/>
            <person name="Alkhateeb R."/>
            <person name="Gao G."/>
            <person name="Ragab A."/>
            <person name="Ali S."/>
            <person name="van Soolingen D."/>
            <person name="Bitter W."/>
            <person name="Pain A."/>
            <person name="Abdallah A.M."/>
        </authorList>
    </citation>
    <scope>NUCLEOTIDE SEQUENCE [LARGE SCALE GENOMIC DNA]</scope>
    <source>
        <strain evidence="3 4">ATCC 25954</strain>
    </source>
</reference>
<keyword evidence="4" id="KW-1185">Reference proteome</keyword>
<dbReference type="Gene3D" id="2.30.110.10">
    <property type="entry name" value="Electron Transport, Fmn-binding Protein, Chain A"/>
    <property type="match status" value="1"/>
</dbReference>
<organism evidence="3 4">
    <name type="scientific">Mycolicibacterium vaccae ATCC 25954</name>
    <dbReference type="NCBI Taxonomy" id="1194972"/>
    <lineage>
        <taxon>Bacteria</taxon>
        <taxon>Bacillati</taxon>
        <taxon>Actinomycetota</taxon>
        <taxon>Actinomycetes</taxon>
        <taxon>Mycobacteriales</taxon>
        <taxon>Mycobacteriaceae</taxon>
        <taxon>Mycolicibacterium</taxon>
    </lineage>
</organism>
<dbReference type="PANTHER" id="PTHR39428:SF1">
    <property type="entry name" value="F420H(2)-DEPENDENT QUINONE REDUCTASE RV1261C"/>
    <property type="match status" value="1"/>
</dbReference>
<dbReference type="HOGENOM" id="CLU_114921_0_1_11"/>
<dbReference type="AlphaFoldDB" id="K0UYX9"/>
<protein>
    <recommendedName>
        <fullName evidence="5">Deazaflavin-dependent nitroreductase family protein</fullName>
    </recommendedName>
</protein>
<evidence type="ECO:0008006" key="5">
    <source>
        <dbReference type="Google" id="ProtNLM"/>
    </source>
</evidence>
<comment type="caution">
    <text evidence="3">The sequence shown here is derived from an EMBL/GenBank/DDBJ whole genome shotgun (WGS) entry which is preliminary data.</text>
</comment>
<dbReference type="InterPro" id="IPR012349">
    <property type="entry name" value="Split_barrel_FMN-bd"/>
</dbReference>
<dbReference type="EMBL" id="ALQA01000038">
    <property type="protein sequence ID" value="EJZ07838.1"/>
    <property type="molecule type" value="Genomic_DNA"/>
</dbReference>
<sequence>MPLRYVDPHRRRGPGYHRAVQFGRSRIGQFVARHIARRTDPVLFRLTGGRVNISPIVNAPLRTVGAKSGKPREVQLTYFHDGADVILIASNFGGSSHPQWYYNLSAHPECEFGQEPFTAHRVTDADEHRRLYELAEQVYAGYADYREKTAGSGRQIPIFRLTPRG</sequence>